<name>A0A7W7SIF2_9ACTN</name>
<dbReference type="EMBL" id="JACHJR010000001">
    <property type="protein sequence ID" value="MBB4951064.1"/>
    <property type="molecule type" value="Genomic_DNA"/>
</dbReference>
<reference evidence="1 2" key="1">
    <citation type="submission" date="2020-08" db="EMBL/GenBank/DDBJ databases">
        <title>Sequencing the genomes of 1000 actinobacteria strains.</title>
        <authorList>
            <person name="Klenk H.-P."/>
        </authorList>
    </citation>
    <scope>NUCLEOTIDE SEQUENCE [LARGE SCALE GENOMIC DNA]</scope>
    <source>
        <strain evidence="1 2">DSM 44786</strain>
    </source>
</reference>
<proteinExistence type="predicted"/>
<dbReference type="RefSeq" id="WP_184922768.1">
    <property type="nucleotide sequence ID" value="NZ_JACHJR010000001.1"/>
</dbReference>
<keyword evidence="2" id="KW-1185">Reference proteome</keyword>
<comment type="caution">
    <text evidence="1">The sequence shown here is derived from an EMBL/GenBank/DDBJ whole genome shotgun (WGS) entry which is preliminary data.</text>
</comment>
<protein>
    <submittedName>
        <fullName evidence="1">Uncharacterized protein</fullName>
    </submittedName>
</protein>
<gene>
    <name evidence="1" type="ORF">F4556_006599</name>
</gene>
<evidence type="ECO:0000313" key="2">
    <source>
        <dbReference type="Proteomes" id="UP000573327"/>
    </source>
</evidence>
<dbReference type="Proteomes" id="UP000573327">
    <property type="component" value="Unassembled WGS sequence"/>
</dbReference>
<accession>A0A7W7SIF2</accession>
<sequence length="49" mass="4907">MHETSRQALSGIVHDKPTDRIAIERASSPGTGPAAISGGSALTVHGVVA</sequence>
<evidence type="ECO:0000313" key="1">
    <source>
        <dbReference type="EMBL" id="MBB4951064.1"/>
    </source>
</evidence>
<dbReference type="AlphaFoldDB" id="A0A7W7SIF2"/>
<organism evidence="1 2">
    <name type="scientific">Kitasatospora gansuensis</name>
    <dbReference type="NCBI Taxonomy" id="258050"/>
    <lineage>
        <taxon>Bacteria</taxon>
        <taxon>Bacillati</taxon>
        <taxon>Actinomycetota</taxon>
        <taxon>Actinomycetes</taxon>
        <taxon>Kitasatosporales</taxon>
        <taxon>Streptomycetaceae</taxon>
        <taxon>Kitasatospora</taxon>
    </lineage>
</organism>